<accession>A0A9N9WM21</accession>
<gene>
    <name evidence="3" type="ORF">DIATSA_LOCUS13510</name>
</gene>
<keyword evidence="1" id="KW-0812">Transmembrane</keyword>
<protein>
    <submittedName>
        <fullName evidence="3">Uncharacterized protein</fullName>
    </submittedName>
</protein>
<name>A0A9N9WM21_9NEOP</name>
<sequence>MRLKTIISVILLSYVIINCECSENSDVEMRGKKKKKIAIGLVYIADLVLKKFFFLKLAYAFVFWLVIHKAGYFLTWFASYLKEQKHHHHEHPHYDYHPSYSHGPYRKQSYGKI</sequence>
<evidence type="ECO:0000313" key="3">
    <source>
        <dbReference type="EMBL" id="CAG9796313.1"/>
    </source>
</evidence>
<dbReference type="OrthoDB" id="7468116at2759"/>
<dbReference type="Proteomes" id="UP001153714">
    <property type="component" value="Chromosome 9"/>
</dbReference>
<feature type="chain" id="PRO_5040373666" evidence="2">
    <location>
        <begin position="22"/>
        <end position="113"/>
    </location>
</feature>
<evidence type="ECO:0000256" key="1">
    <source>
        <dbReference type="SAM" id="Phobius"/>
    </source>
</evidence>
<feature type="signal peptide" evidence="2">
    <location>
        <begin position="1"/>
        <end position="21"/>
    </location>
</feature>
<evidence type="ECO:0000313" key="4">
    <source>
        <dbReference type="Proteomes" id="UP001153714"/>
    </source>
</evidence>
<organism evidence="3 4">
    <name type="scientific">Diatraea saccharalis</name>
    <name type="common">sugarcane borer</name>
    <dbReference type="NCBI Taxonomy" id="40085"/>
    <lineage>
        <taxon>Eukaryota</taxon>
        <taxon>Metazoa</taxon>
        <taxon>Ecdysozoa</taxon>
        <taxon>Arthropoda</taxon>
        <taxon>Hexapoda</taxon>
        <taxon>Insecta</taxon>
        <taxon>Pterygota</taxon>
        <taxon>Neoptera</taxon>
        <taxon>Endopterygota</taxon>
        <taxon>Lepidoptera</taxon>
        <taxon>Glossata</taxon>
        <taxon>Ditrysia</taxon>
        <taxon>Pyraloidea</taxon>
        <taxon>Crambidae</taxon>
        <taxon>Crambinae</taxon>
        <taxon>Diatraea</taxon>
    </lineage>
</organism>
<reference evidence="3" key="1">
    <citation type="submission" date="2021-12" db="EMBL/GenBank/DDBJ databases">
        <authorList>
            <person name="King R."/>
        </authorList>
    </citation>
    <scope>NUCLEOTIDE SEQUENCE</scope>
</reference>
<feature type="transmembrane region" description="Helical" evidence="1">
    <location>
        <begin position="57"/>
        <end position="78"/>
    </location>
</feature>
<reference evidence="3" key="2">
    <citation type="submission" date="2022-10" db="EMBL/GenBank/DDBJ databases">
        <authorList>
            <consortium name="ENA_rothamsted_submissions"/>
            <consortium name="culmorum"/>
            <person name="King R."/>
        </authorList>
    </citation>
    <scope>NUCLEOTIDE SEQUENCE</scope>
</reference>
<proteinExistence type="predicted"/>
<keyword evidence="4" id="KW-1185">Reference proteome</keyword>
<keyword evidence="1" id="KW-1133">Transmembrane helix</keyword>
<keyword evidence="2" id="KW-0732">Signal</keyword>
<dbReference type="EMBL" id="OU893340">
    <property type="protein sequence ID" value="CAG9796313.1"/>
    <property type="molecule type" value="Genomic_DNA"/>
</dbReference>
<evidence type="ECO:0000256" key="2">
    <source>
        <dbReference type="SAM" id="SignalP"/>
    </source>
</evidence>
<keyword evidence="1" id="KW-0472">Membrane</keyword>
<dbReference type="AlphaFoldDB" id="A0A9N9WM21"/>